<evidence type="ECO:0000313" key="3">
    <source>
        <dbReference type="Proteomes" id="UP000299102"/>
    </source>
</evidence>
<dbReference type="Proteomes" id="UP000299102">
    <property type="component" value="Unassembled WGS sequence"/>
</dbReference>
<gene>
    <name evidence="2" type="ORF">EVAR_53581_1</name>
</gene>
<comment type="caution">
    <text evidence="2">The sequence shown here is derived from an EMBL/GenBank/DDBJ whole genome shotgun (WGS) entry which is preliminary data.</text>
</comment>
<dbReference type="AlphaFoldDB" id="A0A4C1YKE7"/>
<feature type="region of interest" description="Disordered" evidence="1">
    <location>
        <begin position="1"/>
        <end position="24"/>
    </location>
</feature>
<protein>
    <submittedName>
        <fullName evidence="2">Uncharacterized protein</fullName>
    </submittedName>
</protein>
<reference evidence="2 3" key="1">
    <citation type="journal article" date="2019" name="Commun. Biol.">
        <title>The bagworm genome reveals a unique fibroin gene that provides high tensile strength.</title>
        <authorList>
            <person name="Kono N."/>
            <person name="Nakamura H."/>
            <person name="Ohtoshi R."/>
            <person name="Tomita M."/>
            <person name="Numata K."/>
            <person name="Arakawa K."/>
        </authorList>
    </citation>
    <scope>NUCLEOTIDE SEQUENCE [LARGE SCALE GENOMIC DNA]</scope>
</reference>
<feature type="compositionally biased region" description="Basic and acidic residues" evidence="1">
    <location>
        <begin position="12"/>
        <end position="24"/>
    </location>
</feature>
<organism evidence="2 3">
    <name type="scientific">Eumeta variegata</name>
    <name type="common">Bagworm moth</name>
    <name type="synonym">Eumeta japonica</name>
    <dbReference type="NCBI Taxonomy" id="151549"/>
    <lineage>
        <taxon>Eukaryota</taxon>
        <taxon>Metazoa</taxon>
        <taxon>Ecdysozoa</taxon>
        <taxon>Arthropoda</taxon>
        <taxon>Hexapoda</taxon>
        <taxon>Insecta</taxon>
        <taxon>Pterygota</taxon>
        <taxon>Neoptera</taxon>
        <taxon>Endopterygota</taxon>
        <taxon>Lepidoptera</taxon>
        <taxon>Glossata</taxon>
        <taxon>Ditrysia</taxon>
        <taxon>Tineoidea</taxon>
        <taxon>Psychidae</taxon>
        <taxon>Oiketicinae</taxon>
        <taxon>Eumeta</taxon>
    </lineage>
</organism>
<keyword evidence="3" id="KW-1185">Reference proteome</keyword>
<proteinExistence type="predicted"/>
<evidence type="ECO:0000256" key="1">
    <source>
        <dbReference type="SAM" id="MobiDB-lite"/>
    </source>
</evidence>
<evidence type="ECO:0000313" key="2">
    <source>
        <dbReference type="EMBL" id="GBP75540.1"/>
    </source>
</evidence>
<dbReference type="EMBL" id="BGZK01001252">
    <property type="protein sequence ID" value="GBP75540.1"/>
    <property type="molecule type" value="Genomic_DNA"/>
</dbReference>
<name>A0A4C1YKE7_EUMVA</name>
<accession>A0A4C1YKE7</accession>
<sequence>MGVSGSALSARCPDRGTRGGPDPHARGLCTLNIRNRVLTDKQRRNACTAPYMQFKIVLDHLQYADFIVTSSLAHSVDIGRVRIGNASSFASPSASFTSAGPREDNARRQGSFSVIIVRTRSGTHIKTPTTSSTARLF</sequence>